<evidence type="ECO:0000256" key="7">
    <source>
        <dbReference type="ARBA" id="ARBA00022729"/>
    </source>
</evidence>
<dbReference type="InterPro" id="IPR008640">
    <property type="entry name" value="Adhesin_Head_dom"/>
</dbReference>
<evidence type="ECO:0000256" key="4">
    <source>
        <dbReference type="ARBA" id="ARBA00022448"/>
    </source>
</evidence>
<comment type="subcellular location">
    <subcellularLocation>
        <location evidence="2">Cell outer membrane</location>
    </subcellularLocation>
    <subcellularLocation>
        <location evidence="1">Cell surface</location>
    </subcellularLocation>
</comment>
<evidence type="ECO:0000256" key="2">
    <source>
        <dbReference type="ARBA" id="ARBA00004442"/>
    </source>
</evidence>
<feature type="domain" description="Trimeric autotransporter adhesin YadA-like head" evidence="13">
    <location>
        <begin position="463"/>
        <end position="487"/>
    </location>
</feature>
<dbReference type="OrthoDB" id="1632057at2"/>
<dbReference type="GO" id="GO:0009986">
    <property type="term" value="C:cell surface"/>
    <property type="evidence" value="ECO:0007669"/>
    <property type="project" value="UniProtKB-SubCell"/>
</dbReference>
<gene>
    <name evidence="16" type="ORF">B0G62_103194</name>
</gene>
<dbReference type="Proteomes" id="UP000237381">
    <property type="component" value="Unassembled WGS sequence"/>
</dbReference>
<evidence type="ECO:0000256" key="3">
    <source>
        <dbReference type="ARBA" id="ARBA00005848"/>
    </source>
</evidence>
<protein>
    <submittedName>
        <fullName evidence="16">Autotransporter adhesin</fullName>
    </submittedName>
</protein>
<keyword evidence="4" id="KW-0813">Transport</keyword>
<dbReference type="GO" id="GO:0009279">
    <property type="term" value="C:cell outer membrane"/>
    <property type="evidence" value="ECO:0007669"/>
    <property type="project" value="UniProtKB-SubCell"/>
</dbReference>
<dbReference type="Pfam" id="PF05658">
    <property type="entry name" value="YadA_head"/>
    <property type="match status" value="4"/>
</dbReference>
<dbReference type="InterPro" id="IPR011049">
    <property type="entry name" value="Serralysin-like_metalloprot_C"/>
</dbReference>
<organism evidence="16 17">
    <name type="scientific">Paraburkholderia eburnea</name>
    <dbReference type="NCBI Taxonomy" id="1189126"/>
    <lineage>
        <taxon>Bacteria</taxon>
        <taxon>Pseudomonadati</taxon>
        <taxon>Pseudomonadota</taxon>
        <taxon>Betaproteobacteria</taxon>
        <taxon>Burkholderiales</taxon>
        <taxon>Burkholderiaceae</taxon>
        <taxon>Paraburkholderia</taxon>
    </lineage>
</organism>
<evidence type="ECO:0000256" key="8">
    <source>
        <dbReference type="ARBA" id="ARBA00022927"/>
    </source>
</evidence>
<dbReference type="Pfam" id="PF05662">
    <property type="entry name" value="YadA_stalk"/>
    <property type="match status" value="6"/>
</dbReference>
<keyword evidence="6 11" id="KW-0812">Transmembrane</keyword>
<sequence length="896" mass="87793">MNKTYRSVWNETTGTWVAVSEQSVARGKQKNSRLRSFRILATIGVGTVGGMVSSSVFASQLCTTDINGGNQEAVSAASKSLIQGCQGLPVTGHDIGMLEAQSSMVYVDGTTGTVNFRATASGPTLTINAAGNLKNLTAGVVNGSSKDAINGSQLFGLASSVATDLGGGVSANADGSVTAPKYVVAGGTYSNVGSALAALSAGGKQDAVLYDSSAHSSVSLGGASATAPVALLNVANGAVNASSTDAVNGAQLYGVSSSITSINSDVTRIHNTLTTAGWGAQSASSNPAAYTFGGFIMDADGNVSNPAVLYTPNTTGTANAQIVLDPGKGNSLYFVNGDRSQGYLPKGTVISNVADGIQDTDAANVGQVYEIVSSSSGGSKDRLLLSASTANNANGGSGVNSTGLNQSYTTAAYYAQVAGLADNSGSQGPSDAARASGAGAIAIGSNAYTHAANGVALGVQAYASAKDGVAIGAGSVANESNTVSVGNDGKSSYVAYDANGVPFTIQNEANTRRIVNLAAGQDDTDAVNVSQLRSVASALGGGAGINAAGGFIAPSYTVGGATVNNIGDAITNLDNRVLKNTTDISTLAASMNPAAATSATSSGTERGAVAIGSLAPANPISVGVGGVGDTSTTDSNAVHYDSADHSTVTLGGTSGGNVSLSGLQNGTLSAQSTDAVTGQQLYATNEQVANINQAVQNLSTAGSTAISVNSTSNAASASGTQSVAVGGGAVATGSNATAIGDTANASATNSVALGANSVANRDNSVSVGAAGSERQIVNVAAGTQGTDAVNLNQLNTAIAQQSSAIGQQISNLQGSINTVSKNAYAGVAAAMAMPNLTPSGPGRTVVAAGGGYYMGGSAAAVGVTYRSANMHWLMSGAVSVTSTGNPGVRAQVGYEF</sequence>
<comment type="caution">
    <text evidence="16">The sequence shown here is derived from an EMBL/GenBank/DDBJ whole genome shotgun (WGS) entry which is preliminary data.</text>
</comment>
<dbReference type="Gene3D" id="3.30.1300.30">
    <property type="entry name" value="GSPII I/J protein-like"/>
    <property type="match status" value="1"/>
</dbReference>
<evidence type="ECO:0000259" key="14">
    <source>
        <dbReference type="Pfam" id="PF05662"/>
    </source>
</evidence>
<evidence type="ECO:0000256" key="1">
    <source>
        <dbReference type="ARBA" id="ARBA00004241"/>
    </source>
</evidence>
<evidence type="ECO:0000256" key="11">
    <source>
        <dbReference type="SAM" id="Phobius"/>
    </source>
</evidence>
<dbReference type="Gene3D" id="2.150.10.10">
    <property type="entry name" value="Serralysin-like metalloprotease, C-terminal"/>
    <property type="match status" value="3"/>
</dbReference>
<evidence type="ECO:0000256" key="9">
    <source>
        <dbReference type="ARBA" id="ARBA00023136"/>
    </source>
</evidence>
<accession>A0A2S4MFW0</accession>
<dbReference type="Gene3D" id="1.20.5.170">
    <property type="match status" value="2"/>
</dbReference>
<keyword evidence="7" id="KW-0732">Signal</keyword>
<evidence type="ECO:0000256" key="6">
    <source>
        <dbReference type="ARBA" id="ARBA00022692"/>
    </source>
</evidence>
<dbReference type="Pfam" id="PF03895">
    <property type="entry name" value="YadA_anchor"/>
    <property type="match status" value="1"/>
</dbReference>
<feature type="domain" description="Trimeric autotransporter adhesin YadA-like stalk" evidence="14">
    <location>
        <begin position="350"/>
        <end position="380"/>
    </location>
</feature>
<dbReference type="SUPFAM" id="SSF101967">
    <property type="entry name" value="Adhesin YadA, collagen-binding domain"/>
    <property type="match status" value="3"/>
</dbReference>
<keyword evidence="9 11" id="KW-0472">Membrane</keyword>
<dbReference type="InterPro" id="IPR008635">
    <property type="entry name" value="Coiled_stalk_dom"/>
</dbReference>
<feature type="domain" description="Trimeric autotransporter adhesin YadA-like stalk" evidence="14">
    <location>
        <begin position="666"/>
        <end position="700"/>
    </location>
</feature>
<feature type="domain" description="Trimeric autotransporter adhesin YadA-like stalk" evidence="14">
    <location>
        <begin position="513"/>
        <end position="544"/>
    </location>
</feature>
<feature type="domain" description="Trimeric autotransporter adhesin YadA-like head" evidence="13">
    <location>
        <begin position="435"/>
        <end position="460"/>
    </location>
</feature>
<keyword evidence="11" id="KW-1133">Transmembrane helix</keyword>
<evidence type="ECO:0000313" key="17">
    <source>
        <dbReference type="Proteomes" id="UP000237381"/>
    </source>
</evidence>
<comment type="similarity">
    <text evidence="3">Belongs to the autotransporter-2 (AT-2) (TC 1.B.40) family.</text>
</comment>
<name>A0A2S4MFW0_9BURK</name>
<dbReference type="GO" id="GO:0015031">
    <property type="term" value="P:protein transport"/>
    <property type="evidence" value="ECO:0007669"/>
    <property type="project" value="UniProtKB-KW"/>
</dbReference>
<dbReference type="InterPro" id="IPR045584">
    <property type="entry name" value="Pilin-like"/>
</dbReference>
<evidence type="ECO:0000313" key="16">
    <source>
        <dbReference type="EMBL" id="POR53622.1"/>
    </source>
</evidence>
<proteinExistence type="inferred from homology"/>
<evidence type="ECO:0000259" key="13">
    <source>
        <dbReference type="Pfam" id="PF05658"/>
    </source>
</evidence>
<feature type="domain" description="Trimeric autotransporter adhesin YadA-like C-terminal membrane anchor" evidence="12">
    <location>
        <begin position="838"/>
        <end position="896"/>
    </location>
</feature>
<dbReference type="InterPro" id="IPR024973">
    <property type="entry name" value="ESPR"/>
</dbReference>
<keyword evidence="8" id="KW-0653">Protein transport</keyword>
<feature type="domain" description="Trimeric autotransporter adhesin YadA-like stalk" evidence="14">
    <location>
        <begin position="775"/>
        <end position="814"/>
    </location>
</feature>
<dbReference type="SUPFAM" id="SSF54523">
    <property type="entry name" value="Pili subunits"/>
    <property type="match status" value="1"/>
</dbReference>
<evidence type="ECO:0000259" key="15">
    <source>
        <dbReference type="Pfam" id="PF13018"/>
    </source>
</evidence>
<feature type="domain" description="Trimeric autotransporter adhesin YadA-like stalk" evidence="14">
    <location>
        <begin position="135"/>
        <end position="175"/>
    </location>
</feature>
<dbReference type="EMBL" id="PQGA01000003">
    <property type="protein sequence ID" value="POR53622.1"/>
    <property type="molecule type" value="Genomic_DNA"/>
</dbReference>
<evidence type="ECO:0000256" key="5">
    <source>
        <dbReference type="ARBA" id="ARBA00022452"/>
    </source>
</evidence>
<feature type="domain" description="Trimeric autotransporter adhesin YadA-like head" evidence="13">
    <location>
        <begin position="717"/>
        <end position="741"/>
    </location>
</feature>
<keyword evidence="10" id="KW-0998">Cell outer membrane</keyword>
<dbReference type="Pfam" id="PF13018">
    <property type="entry name" value="ESPR"/>
    <property type="match status" value="1"/>
</dbReference>
<keyword evidence="17" id="KW-1185">Reference proteome</keyword>
<feature type="domain" description="ESPR" evidence="15">
    <location>
        <begin position="1"/>
        <end position="36"/>
    </location>
</feature>
<feature type="domain" description="Trimeric autotransporter adhesin YadA-like stalk" evidence="14">
    <location>
        <begin position="233"/>
        <end position="265"/>
    </location>
</feature>
<keyword evidence="5" id="KW-1134">Transmembrane beta strand</keyword>
<reference evidence="16 17" key="1">
    <citation type="submission" date="2018-01" db="EMBL/GenBank/DDBJ databases">
        <title>Genomic Encyclopedia of Type Strains, Phase III (KMG-III): the genomes of soil and plant-associated and newly described type strains.</title>
        <authorList>
            <person name="Whitman W."/>
        </authorList>
    </citation>
    <scope>NUCLEOTIDE SEQUENCE [LARGE SCALE GENOMIC DNA]</scope>
    <source>
        <strain evidence="16 17">JCM 18070</strain>
    </source>
</reference>
<feature type="transmembrane region" description="Helical" evidence="11">
    <location>
        <begin position="36"/>
        <end position="57"/>
    </location>
</feature>
<feature type="domain" description="Trimeric autotransporter adhesin YadA-like head" evidence="13">
    <location>
        <begin position="745"/>
        <end position="769"/>
    </location>
</feature>
<dbReference type="InterPro" id="IPR005594">
    <property type="entry name" value="YadA_C"/>
</dbReference>
<evidence type="ECO:0000259" key="12">
    <source>
        <dbReference type="Pfam" id="PF03895"/>
    </source>
</evidence>
<evidence type="ECO:0000256" key="10">
    <source>
        <dbReference type="ARBA" id="ARBA00023237"/>
    </source>
</evidence>
<dbReference type="AlphaFoldDB" id="A0A2S4MFW0"/>